<sequence>MKLCKIGIHDWPRGIKTIDDWLDCEYGDDEMTFIA</sequence>
<dbReference type="EMBL" id="BART01041514">
    <property type="protein sequence ID" value="GAH26566.1"/>
    <property type="molecule type" value="Genomic_DNA"/>
</dbReference>
<evidence type="ECO:0000313" key="1">
    <source>
        <dbReference type="EMBL" id="GAH26566.1"/>
    </source>
</evidence>
<protein>
    <submittedName>
        <fullName evidence="1">Uncharacterized protein</fullName>
    </submittedName>
</protein>
<name>X1DZX6_9ZZZZ</name>
<feature type="non-terminal residue" evidence="1">
    <location>
        <position position="35"/>
    </location>
</feature>
<proteinExistence type="predicted"/>
<organism evidence="1">
    <name type="scientific">marine sediment metagenome</name>
    <dbReference type="NCBI Taxonomy" id="412755"/>
    <lineage>
        <taxon>unclassified sequences</taxon>
        <taxon>metagenomes</taxon>
        <taxon>ecological metagenomes</taxon>
    </lineage>
</organism>
<reference evidence="1" key="1">
    <citation type="journal article" date="2014" name="Front. Microbiol.">
        <title>High frequency of phylogenetically diverse reductive dehalogenase-homologous genes in deep subseafloor sedimentary metagenomes.</title>
        <authorList>
            <person name="Kawai M."/>
            <person name="Futagami T."/>
            <person name="Toyoda A."/>
            <person name="Takaki Y."/>
            <person name="Nishi S."/>
            <person name="Hori S."/>
            <person name="Arai W."/>
            <person name="Tsubouchi T."/>
            <person name="Morono Y."/>
            <person name="Uchiyama I."/>
            <person name="Ito T."/>
            <person name="Fujiyama A."/>
            <person name="Inagaki F."/>
            <person name="Takami H."/>
        </authorList>
    </citation>
    <scope>NUCLEOTIDE SEQUENCE</scope>
    <source>
        <strain evidence="1">Expedition CK06-06</strain>
    </source>
</reference>
<accession>X1DZX6</accession>
<gene>
    <name evidence="1" type="ORF">S01H4_66748</name>
</gene>
<comment type="caution">
    <text evidence="1">The sequence shown here is derived from an EMBL/GenBank/DDBJ whole genome shotgun (WGS) entry which is preliminary data.</text>
</comment>
<dbReference type="AlphaFoldDB" id="X1DZX6"/>